<dbReference type="AlphaFoldDB" id="A0A1H7WSM2"/>
<evidence type="ECO:0000313" key="2">
    <source>
        <dbReference type="EMBL" id="SEM24493.1"/>
    </source>
</evidence>
<protein>
    <submittedName>
        <fullName evidence="2">DNA binding domain-containing protein, excisionase family</fullName>
    </submittedName>
</protein>
<accession>A0A1H7WSM2</accession>
<sequence length="154" mass="17665">MKIMETLDRINRPSKVEQKVALESYDSLAAVIEQLHAEQTEIEIEETKDKIIVPLRALKLFGGILKAMSEGKPISIVPLATEVTTQKAAEILGCSRPHLVKLLEEGKIQYTKVGKHRRILFEDVIEYKKRMKDEQKKRLIDIMNFDEDLGLYDS</sequence>
<feature type="domain" description="Helix-turn-helix" evidence="1">
    <location>
        <begin position="84"/>
        <end position="130"/>
    </location>
</feature>
<dbReference type="NCBIfam" id="TIGR01764">
    <property type="entry name" value="excise"/>
    <property type="match status" value="1"/>
</dbReference>
<dbReference type="EMBL" id="FOAF01000009">
    <property type="protein sequence ID" value="SEM24493.1"/>
    <property type="molecule type" value="Genomic_DNA"/>
</dbReference>
<gene>
    <name evidence="2" type="ORF">SAMN05661044_04654</name>
</gene>
<dbReference type="Pfam" id="PF12728">
    <property type="entry name" value="HTH_17"/>
    <property type="match status" value="1"/>
</dbReference>
<dbReference type="InterPro" id="IPR041657">
    <property type="entry name" value="HTH_17"/>
</dbReference>
<dbReference type="STRING" id="407022.SAMN05661044_04654"/>
<keyword evidence="3" id="KW-1185">Reference proteome</keyword>
<dbReference type="GO" id="GO:0003677">
    <property type="term" value="F:DNA binding"/>
    <property type="evidence" value="ECO:0007669"/>
    <property type="project" value="InterPro"/>
</dbReference>
<dbReference type="Proteomes" id="UP000199421">
    <property type="component" value="Unassembled WGS sequence"/>
</dbReference>
<proteinExistence type="predicted"/>
<dbReference type="InterPro" id="IPR010093">
    <property type="entry name" value="SinI_DNA-bd"/>
</dbReference>
<evidence type="ECO:0000259" key="1">
    <source>
        <dbReference type="Pfam" id="PF12728"/>
    </source>
</evidence>
<organism evidence="2 3">
    <name type="scientific">Olivibacter domesticus</name>
    <name type="common">Pseudosphingobacterium domesticum</name>
    <dbReference type="NCBI Taxonomy" id="407022"/>
    <lineage>
        <taxon>Bacteria</taxon>
        <taxon>Pseudomonadati</taxon>
        <taxon>Bacteroidota</taxon>
        <taxon>Sphingobacteriia</taxon>
        <taxon>Sphingobacteriales</taxon>
        <taxon>Sphingobacteriaceae</taxon>
        <taxon>Olivibacter</taxon>
    </lineage>
</organism>
<reference evidence="3" key="1">
    <citation type="submission" date="2016-10" db="EMBL/GenBank/DDBJ databases">
        <authorList>
            <person name="Varghese N."/>
            <person name="Submissions S."/>
        </authorList>
    </citation>
    <scope>NUCLEOTIDE SEQUENCE [LARGE SCALE GENOMIC DNA]</scope>
    <source>
        <strain evidence="3">DSM 18733</strain>
    </source>
</reference>
<evidence type="ECO:0000313" key="3">
    <source>
        <dbReference type="Proteomes" id="UP000199421"/>
    </source>
</evidence>
<name>A0A1H7WSM2_OLID1</name>